<evidence type="ECO:0000313" key="3">
    <source>
        <dbReference type="RefSeq" id="XP_015075531.1"/>
    </source>
</evidence>
<dbReference type="SUPFAM" id="SSF56219">
    <property type="entry name" value="DNase I-like"/>
    <property type="match status" value="1"/>
</dbReference>
<dbReference type="PANTHER" id="PTHR33710">
    <property type="entry name" value="BNAC02G09200D PROTEIN"/>
    <property type="match status" value="1"/>
</dbReference>
<protein>
    <submittedName>
        <fullName evidence="3">Uncharacterized protein LOC107019625</fullName>
    </submittedName>
</protein>
<dbReference type="PANTHER" id="PTHR33710:SF80">
    <property type="entry name" value="ENDONUCLEASE_EXONUCLEASE_PHOSPHATASE"/>
    <property type="match status" value="1"/>
</dbReference>
<evidence type="ECO:0000313" key="2">
    <source>
        <dbReference type="Proteomes" id="UP000694930"/>
    </source>
</evidence>
<dbReference type="InterPro" id="IPR005135">
    <property type="entry name" value="Endo/exonuclease/phosphatase"/>
</dbReference>
<evidence type="ECO:0000259" key="1">
    <source>
        <dbReference type="Pfam" id="PF03372"/>
    </source>
</evidence>
<accession>A0ABM1GSY9</accession>
<dbReference type="InterPro" id="IPR036691">
    <property type="entry name" value="Endo/exonu/phosph_ase_sf"/>
</dbReference>
<feature type="domain" description="Endonuclease/exonuclease/phosphatase" evidence="1">
    <location>
        <begin position="6"/>
        <end position="101"/>
    </location>
</feature>
<reference evidence="2" key="1">
    <citation type="journal article" date="2014" name="Nat. Genet.">
        <title>The genome of the stress-tolerant wild tomato species Solanum pennellii.</title>
        <authorList>
            <person name="Bolger A."/>
            <person name="Scossa F."/>
            <person name="Bolger M.E."/>
            <person name="Lanz C."/>
            <person name="Maumus F."/>
            <person name="Tohge T."/>
            <person name="Quesneville H."/>
            <person name="Alseekh S."/>
            <person name="Sorensen I."/>
            <person name="Lichtenstein G."/>
            <person name="Fich E.A."/>
            <person name="Conte M."/>
            <person name="Keller H."/>
            <person name="Schneeberger K."/>
            <person name="Schwacke R."/>
            <person name="Ofner I."/>
            <person name="Vrebalov J."/>
            <person name="Xu Y."/>
            <person name="Osorio S."/>
            <person name="Aflitos S.A."/>
            <person name="Schijlen E."/>
            <person name="Jimenez-Gomez J.M."/>
            <person name="Ryngajllo M."/>
            <person name="Kimura S."/>
            <person name="Kumar R."/>
            <person name="Koenig D."/>
            <person name="Headland L.R."/>
            <person name="Maloof J.N."/>
            <person name="Sinha N."/>
            <person name="van Ham R.C."/>
            <person name="Lankhorst R.K."/>
            <person name="Mao L."/>
            <person name="Vogel A."/>
            <person name="Arsova B."/>
            <person name="Panstruga R."/>
            <person name="Fei Z."/>
            <person name="Rose J.K."/>
            <person name="Zamir D."/>
            <person name="Carrari F."/>
            <person name="Giovannoni J.J."/>
            <person name="Weigel D."/>
            <person name="Usadel B."/>
            <person name="Fernie A.R."/>
        </authorList>
    </citation>
    <scope>NUCLEOTIDE SEQUENCE [LARGE SCALE GENOMIC DNA]</scope>
    <source>
        <strain evidence="2">cv. LA0716</strain>
    </source>
</reference>
<dbReference type="RefSeq" id="XP_015075531.1">
    <property type="nucleotide sequence ID" value="XM_015220045.1"/>
</dbReference>
<dbReference type="Proteomes" id="UP000694930">
    <property type="component" value="Chromosome 5"/>
</dbReference>
<dbReference type="GeneID" id="107019625"/>
<proteinExistence type="predicted"/>
<gene>
    <name evidence="3" type="primary">LOC107019625</name>
</gene>
<name>A0ABM1GSY9_SOLPN</name>
<dbReference type="Gene3D" id="3.60.10.10">
    <property type="entry name" value="Endonuclease/exonuclease/phosphatase"/>
    <property type="match status" value="1"/>
</dbReference>
<reference evidence="3" key="2">
    <citation type="submission" date="2025-08" db="UniProtKB">
        <authorList>
            <consortium name="RefSeq"/>
        </authorList>
    </citation>
    <scope>IDENTIFICATION</scope>
</reference>
<organism evidence="2 3">
    <name type="scientific">Solanum pennellii</name>
    <name type="common">Tomato</name>
    <name type="synonym">Lycopersicon pennellii</name>
    <dbReference type="NCBI Taxonomy" id="28526"/>
    <lineage>
        <taxon>Eukaryota</taxon>
        <taxon>Viridiplantae</taxon>
        <taxon>Streptophyta</taxon>
        <taxon>Embryophyta</taxon>
        <taxon>Tracheophyta</taxon>
        <taxon>Spermatophyta</taxon>
        <taxon>Magnoliopsida</taxon>
        <taxon>eudicotyledons</taxon>
        <taxon>Gunneridae</taxon>
        <taxon>Pentapetalae</taxon>
        <taxon>asterids</taxon>
        <taxon>lamiids</taxon>
        <taxon>Solanales</taxon>
        <taxon>Solanaceae</taxon>
        <taxon>Solanoideae</taxon>
        <taxon>Solaneae</taxon>
        <taxon>Solanum</taxon>
        <taxon>Solanum subgen. Lycopersicon</taxon>
    </lineage>
</organism>
<dbReference type="Pfam" id="PF03372">
    <property type="entry name" value="Exo_endo_phos"/>
    <property type="match status" value="1"/>
</dbReference>
<sequence length="397" mass="46331">MSKGVSQPWLIVGDFNAILSTKDKLDRVPVTNNEIKDFAECLRDMGVNELQWKGNYYTWTNKQCGRDRISSRIDRAFGNDEWMDKWGHVNVEYGNPSISDHSSMMILLQKTQQHGKFSFKFFNVWTEHEAFMEMVEAIWKKDYGNSIMKQVWCKLMDLQHVLKQLNRKEFKYIGKQIEMARLEIAKVQDQLNEQATDELIVQEKELLIKHEKWSMIEESALRQKTRIKWIQLGDANNKFFSSVIKERTQKKQIRNIMSLNGKMLYDPHEIQDEFVMFYKSLMGTSAGKLPAISAQIIKGDIIEAVQSFFTTGKLYKAFNCTLVSLIPKVQNPKTVIEKHISPRSMLKIDLQKAYDLVEWHSWSKCEAAKGLRQGDPMSPFLFDIAMEYLSRKIDVIS</sequence>
<keyword evidence="2" id="KW-1185">Reference proteome</keyword>